<name>A0A7V2ZL10_9BACT</name>
<keyword evidence="3 9" id="KW-0479">Metal-binding</keyword>
<evidence type="ECO:0000256" key="7">
    <source>
        <dbReference type="ARBA" id="ARBA00024603"/>
    </source>
</evidence>
<dbReference type="Gene3D" id="3.40.390.10">
    <property type="entry name" value="Collagenase (Catalytic Domain)"/>
    <property type="match status" value="1"/>
</dbReference>
<dbReference type="InterPro" id="IPR024079">
    <property type="entry name" value="MetalloPept_cat_dom_sf"/>
</dbReference>
<dbReference type="EMBL" id="DSUJ01000008">
    <property type="protein sequence ID" value="HFI91825.1"/>
    <property type="molecule type" value="Genomic_DNA"/>
</dbReference>
<dbReference type="GO" id="GO:0046872">
    <property type="term" value="F:metal ion binding"/>
    <property type="evidence" value="ECO:0007669"/>
    <property type="project" value="UniProtKB-UniRule"/>
</dbReference>
<evidence type="ECO:0000256" key="1">
    <source>
        <dbReference type="ARBA" id="ARBA00006040"/>
    </source>
</evidence>
<keyword evidence="6 9" id="KW-0482">Metalloprotease</keyword>
<dbReference type="EC" id="3.4.24.70" evidence="8"/>
<dbReference type="PANTHER" id="PTHR43660">
    <property type="entry name" value="DIPEPTIDYL CARBOXYPEPTIDASE"/>
    <property type="match status" value="1"/>
</dbReference>
<evidence type="ECO:0000256" key="4">
    <source>
        <dbReference type="ARBA" id="ARBA00022801"/>
    </source>
</evidence>
<dbReference type="GO" id="GO:0006508">
    <property type="term" value="P:proteolysis"/>
    <property type="evidence" value="ECO:0007669"/>
    <property type="project" value="UniProtKB-KW"/>
</dbReference>
<dbReference type="GO" id="GO:0004180">
    <property type="term" value="F:carboxypeptidase activity"/>
    <property type="evidence" value="ECO:0007669"/>
    <property type="project" value="TreeGrafter"/>
</dbReference>
<comment type="similarity">
    <text evidence="1 9">Belongs to the peptidase M3 family.</text>
</comment>
<evidence type="ECO:0000256" key="9">
    <source>
        <dbReference type="RuleBase" id="RU003435"/>
    </source>
</evidence>
<comment type="caution">
    <text evidence="13">The sequence shown here is derived from an EMBL/GenBank/DDBJ whole genome shotgun (WGS) entry which is preliminary data.</text>
</comment>
<evidence type="ECO:0000256" key="3">
    <source>
        <dbReference type="ARBA" id="ARBA00022723"/>
    </source>
</evidence>
<dbReference type="GO" id="GO:0005829">
    <property type="term" value="C:cytosol"/>
    <property type="evidence" value="ECO:0007669"/>
    <property type="project" value="TreeGrafter"/>
</dbReference>
<proteinExistence type="inferred from homology"/>
<feature type="chain" id="PRO_5030617775" description="oligopeptidase A" evidence="10">
    <location>
        <begin position="21"/>
        <end position="700"/>
    </location>
</feature>
<evidence type="ECO:0000256" key="8">
    <source>
        <dbReference type="ARBA" id="ARBA00026100"/>
    </source>
</evidence>
<evidence type="ECO:0000313" key="13">
    <source>
        <dbReference type="EMBL" id="HFI91825.1"/>
    </source>
</evidence>
<evidence type="ECO:0000256" key="2">
    <source>
        <dbReference type="ARBA" id="ARBA00022670"/>
    </source>
</evidence>
<dbReference type="InterPro" id="IPR024077">
    <property type="entry name" value="Neurolysin/TOP_dom2"/>
</dbReference>
<evidence type="ECO:0000256" key="6">
    <source>
        <dbReference type="ARBA" id="ARBA00023049"/>
    </source>
</evidence>
<accession>A0A7V2ZL10</accession>
<dbReference type="AlphaFoldDB" id="A0A7V2ZL10"/>
<sequence>MKKFISKIFLLTFISTAMLAQTISNNPFFEEWNTPFQTPPFSKIKNEHFLPALEEGIKQSRAELDLIVNNTEPPIFQNTIAALEKSGKLLTKVSRVFFNLTGANTNDELQKVAEIITPQLTKLNNDIYLNEKLYQRIKTIYDKRESLNLNKEELRLLENYYTDFTRAGIGLSEDKKKRLREINEKLSSLQLKFGDNLRKETNAIGLIIDKEEDLVGLPDAVIKAAGELAEANGLKGKWAFNLQRPSWTPFLQYSQKRELREKLYKAYINRGNNNNEFDNKEIIKQIVKLRIEKAKLLGYETYAHFKLEKNMAKTPENVLRFLNELWLPSINQAKAEVAEMQKLIDAEGGNFKLAAWDWWYYAEKVKKANYALDEEMLRPYFKMENVRKGAFDVASKLYGIKFIKRNDIEVYDNDVEVYEVQEADGSLVGILYTDYYPRNGKRAGAWMSYYRGQSNMDGEMIYPLVVNVGNFTKPTSDKPALLSFDDVNTLFHEFGHALNGLFGRSTYPGSKRSPVDFVELPSQIMENWASHPDVLKMYARHYQTNEPIPDELIQKIKNSQYFNKGFEQTEYLAASFLDMDWHTLKDSITMDVNSFEQNSLNKIGLIPEIASRYQSTNFNHIFGGDGYSAGYYGYSWAAVLDADAFEAFLETDLFNQNVAKSFRDNILEKSGSDDPMELYKKFRGREPKVDALLKRLGFKK</sequence>
<dbReference type="Gene3D" id="1.10.1370.10">
    <property type="entry name" value="Neurolysin, domain 3"/>
    <property type="match status" value="1"/>
</dbReference>
<dbReference type="InterPro" id="IPR045090">
    <property type="entry name" value="Pept_M3A_M3B"/>
</dbReference>
<dbReference type="Pfam" id="PF19310">
    <property type="entry name" value="TOP_N"/>
    <property type="match status" value="1"/>
</dbReference>
<dbReference type="Gene3D" id="1.10.1370.40">
    <property type="match status" value="1"/>
</dbReference>
<dbReference type="GO" id="GO:0004222">
    <property type="term" value="F:metalloendopeptidase activity"/>
    <property type="evidence" value="ECO:0007669"/>
    <property type="project" value="UniProtKB-EC"/>
</dbReference>
<organism evidence="13">
    <name type="scientific">Ignavibacterium album</name>
    <dbReference type="NCBI Taxonomy" id="591197"/>
    <lineage>
        <taxon>Bacteria</taxon>
        <taxon>Pseudomonadati</taxon>
        <taxon>Ignavibacteriota</taxon>
        <taxon>Ignavibacteria</taxon>
        <taxon>Ignavibacteriales</taxon>
        <taxon>Ignavibacteriaceae</taxon>
        <taxon>Ignavibacterium</taxon>
    </lineage>
</organism>
<dbReference type="FunFam" id="3.40.390.10:FF:000009">
    <property type="entry name" value="Oligopeptidase A"/>
    <property type="match status" value="1"/>
</dbReference>
<gene>
    <name evidence="13" type="ORF">ENS31_09910</name>
</gene>
<evidence type="ECO:0000259" key="11">
    <source>
        <dbReference type="Pfam" id="PF01432"/>
    </source>
</evidence>
<comment type="cofactor">
    <cofactor evidence="9">
        <name>Zn(2+)</name>
        <dbReference type="ChEBI" id="CHEBI:29105"/>
    </cofactor>
    <text evidence="9">Binds 1 zinc ion.</text>
</comment>
<dbReference type="PANTHER" id="PTHR43660:SF1">
    <property type="entry name" value="DIPEPTIDYL CARBOXYPEPTIDASE"/>
    <property type="match status" value="1"/>
</dbReference>
<dbReference type="SUPFAM" id="SSF55486">
    <property type="entry name" value="Metalloproteases ('zincins'), catalytic domain"/>
    <property type="match status" value="1"/>
</dbReference>
<keyword evidence="5 9" id="KW-0862">Zinc</keyword>
<dbReference type="Pfam" id="PF01432">
    <property type="entry name" value="Peptidase_M3"/>
    <property type="match status" value="1"/>
</dbReference>
<evidence type="ECO:0000256" key="10">
    <source>
        <dbReference type="SAM" id="SignalP"/>
    </source>
</evidence>
<feature type="signal peptide" evidence="10">
    <location>
        <begin position="1"/>
        <end position="20"/>
    </location>
</feature>
<protein>
    <recommendedName>
        <fullName evidence="8">oligopeptidase A</fullName>
        <ecNumber evidence="8">3.4.24.70</ecNumber>
    </recommendedName>
</protein>
<keyword evidence="2 9" id="KW-0645">Protease</keyword>
<feature type="domain" description="Oligopeptidase A N-terminal" evidence="12">
    <location>
        <begin position="57"/>
        <end position="176"/>
    </location>
</feature>
<dbReference type="InterPro" id="IPR034005">
    <property type="entry name" value="M3A_DCP"/>
</dbReference>
<dbReference type="InterPro" id="IPR001567">
    <property type="entry name" value="Pept_M3A_M3B_dom"/>
</dbReference>
<feature type="domain" description="Peptidase M3A/M3B catalytic" evidence="11">
    <location>
        <begin position="250"/>
        <end position="697"/>
    </location>
</feature>
<evidence type="ECO:0000259" key="12">
    <source>
        <dbReference type="Pfam" id="PF19310"/>
    </source>
</evidence>
<keyword evidence="4 9" id="KW-0378">Hydrolase</keyword>
<dbReference type="InterPro" id="IPR045666">
    <property type="entry name" value="OpdA_N"/>
</dbReference>
<dbReference type="CDD" id="cd06456">
    <property type="entry name" value="M3A_DCP"/>
    <property type="match status" value="1"/>
</dbReference>
<reference evidence="13" key="1">
    <citation type="journal article" date="2020" name="mSystems">
        <title>Genome- and Community-Level Interaction Insights into Carbon Utilization and Element Cycling Functions of Hydrothermarchaeota in Hydrothermal Sediment.</title>
        <authorList>
            <person name="Zhou Z."/>
            <person name="Liu Y."/>
            <person name="Xu W."/>
            <person name="Pan J."/>
            <person name="Luo Z.H."/>
            <person name="Li M."/>
        </authorList>
    </citation>
    <scope>NUCLEOTIDE SEQUENCE [LARGE SCALE GENOMIC DNA]</scope>
    <source>
        <strain evidence="13">SpSt-479</strain>
    </source>
</reference>
<evidence type="ECO:0000256" key="5">
    <source>
        <dbReference type="ARBA" id="ARBA00022833"/>
    </source>
</evidence>
<keyword evidence="10" id="KW-0732">Signal</keyword>
<comment type="catalytic activity">
    <reaction evidence="7">
        <text>Hydrolysis of oligopeptides, with broad specificity. Gly or Ala commonly occur as P1 or P1' residues, but more distant residues are also important, as is shown by the fact that Z-Gly-Pro-Gly-|-Gly-Pro-Ala is cleaved, but not Z-(Gly)(5).</text>
        <dbReference type="EC" id="3.4.24.70"/>
    </reaction>
</comment>